<organism evidence="2">
    <name type="scientific">Ananas comosus var. bracteatus</name>
    <name type="common">red pineapple</name>
    <dbReference type="NCBI Taxonomy" id="296719"/>
    <lineage>
        <taxon>Eukaryota</taxon>
        <taxon>Viridiplantae</taxon>
        <taxon>Streptophyta</taxon>
        <taxon>Embryophyta</taxon>
        <taxon>Tracheophyta</taxon>
        <taxon>Spermatophyta</taxon>
        <taxon>Magnoliopsida</taxon>
        <taxon>Liliopsida</taxon>
        <taxon>Poales</taxon>
        <taxon>Bromeliaceae</taxon>
        <taxon>Bromelioideae</taxon>
        <taxon>Ananas</taxon>
    </lineage>
</organism>
<feature type="region of interest" description="Disordered" evidence="1">
    <location>
        <begin position="1"/>
        <end position="74"/>
    </location>
</feature>
<dbReference type="EMBL" id="LR862143">
    <property type="protein sequence ID" value="CAD1823591.1"/>
    <property type="molecule type" value="Genomic_DNA"/>
</dbReference>
<name>A0A6V7NYD3_ANACO</name>
<accession>A0A6V7NYD3</accession>
<feature type="compositionally biased region" description="Basic and acidic residues" evidence="1">
    <location>
        <begin position="48"/>
        <end position="73"/>
    </location>
</feature>
<protein>
    <submittedName>
        <fullName evidence="2">Uncharacterized protein</fullName>
    </submittedName>
</protein>
<evidence type="ECO:0000313" key="2">
    <source>
        <dbReference type="EMBL" id="CAD1823591.1"/>
    </source>
</evidence>
<dbReference type="AlphaFoldDB" id="A0A6V7NYD3"/>
<proteinExistence type="predicted"/>
<reference evidence="2" key="1">
    <citation type="submission" date="2020-07" db="EMBL/GenBank/DDBJ databases">
        <authorList>
            <person name="Lin J."/>
        </authorList>
    </citation>
    <scope>NUCLEOTIDE SEQUENCE</scope>
</reference>
<gene>
    <name evidence="2" type="ORF">CB5_LOCUS6802</name>
</gene>
<sequence length="144" mass="16044">MFLSELEEFPLPGCRTGPLLVEQRSHHELGRPKPANDNAHHPPRPRKEHPTPLEPFHPEPNPKREKDAFRDGRGLFTACQKKLEEEEEQRAALEEKRRLDWELLEAAAASQPVTGKTAVLVRPPTATTTTTAATTATTITSTLA</sequence>
<evidence type="ECO:0000256" key="1">
    <source>
        <dbReference type="SAM" id="MobiDB-lite"/>
    </source>
</evidence>